<organism evidence="10 11">
    <name type="scientific">Eisenbergiella tayi</name>
    <dbReference type="NCBI Taxonomy" id="1432052"/>
    <lineage>
        <taxon>Bacteria</taxon>
        <taxon>Bacillati</taxon>
        <taxon>Bacillota</taxon>
        <taxon>Clostridia</taxon>
        <taxon>Lachnospirales</taxon>
        <taxon>Lachnospiraceae</taxon>
        <taxon>Eisenbergiella</taxon>
    </lineage>
</organism>
<comment type="similarity">
    <text evidence="7">Belongs to the binding-protein-dependent transport system permease family.</text>
</comment>
<comment type="subcellular location">
    <subcellularLocation>
        <location evidence="1 7">Cell membrane</location>
        <topology evidence="1 7">Multi-pass membrane protein</topology>
    </subcellularLocation>
</comment>
<feature type="transmembrane region" description="Helical" evidence="7">
    <location>
        <begin position="187"/>
        <end position="207"/>
    </location>
</feature>
<evidence type="ECO:0000313" key="11">
    <source>
        <dbReference type="Proteomes" id="UP000094067"/>
    </source>
</evidence>
<dbReference type="Gene3D" id="1.10.3720.10">
    <property type="entry name" value="MetI-like"/>
    <property type="match status" value="1"/>
</dbReference>
<dbReference type="InterPro" id="IPR035906">
    <property type="entry name" value="MetI-like_sf"/>
</dbReference>
<dbReference type="PROSITE" id="PS50928">
    <property type="entry name" value="ABC_TM1"/>
    <property type="match status" value="1"/>
</dbReference>
<gene>
    <name evidence="10" type="primary">yteP_17</name>
    <name evidence="10" type="ORF">BEI61_01000</name>
</gene>
<dbReference type="PANTHER" id="PTHR43227">
    <property type="entry name" value="BLL4140 PROTEIN"/>
    <property type="match status" value="1"/>
</dbReference>
<dbReference type="SUPFAM" id="SSF161098">
    <property type="entry name" value="MetI-like"/>
    <property type="match status" value="1"/>
</dbReference>
<comment type="caution">
    <text evidence="10">The sequence shown here is derived from an EMBL/GenBank/DDBJ whole genome shotgun (WGS) entry which is preliminary data.</text>
</comment>
<feature type="domain" description="ABC transmembrane type-1" evidence="9">
    <location>
        <begin position="96"/>
        <end position="311"/>
    </location>
</feature>
<feature type="compositionally biased region" description="Basic and acidic residues" evidence="8">
    <location>
        <begin position="1"/>
        <end position="11"/>
    </location>
</feature>
<dbReference type="GO" id="GO:0005886">
    <property type="term" value="C:plasma membrane"/>
    <property type="evidence" value="ECO:0007669"/>
    <property type="project" value="UniProtKB-SubCell"/>
</dbReference>
<proteinExistence type="inferred from homology"/>
<feature type="transmembrane region" description="Helical" evidence="7">
    <location>
        <begin position="132"/>
        <end position="152"/>
    </location>
</feature>
<keyword evidence="3" id="KW-1003">Cell membrane</keyword>
<evidence type="ECO:0000256" key="7">
    <source>
        <dbReference type="RuleBase" id="RU363032"/>
    </source>
</evidence>
<dbReference type="EMBL" id="MCGH01000002">
    <property type="protein sequence ID" value="ODM05117.1"/>
    <property type="molecule type" value="Genomic_DNA"/>
</dbReference>
<reference evidence="10 11" key="1">
    <citation type="submission" date="2016-07" db="EMBL/GenBank/DDBJ databases">
        <title>Characterization of isolates of Eisenbergiella tayi derived from blood cultures, using whole genome sequencing.</title>
        <authorList>
            <person name="Burdz T."/>
            <person name="Wiebe D."/>
            <person name="Huynh C."/>
            <person name="Bernard K."/>
        </authorList>
    </citation>
    <scope>NUCLEOTIDE SEQUENCE [LARGE SCALE GENOMIC DNA]</scope>
    <source>
        <strain evidence="10 11">NML 110608</strain>
    </source>
</reference>
<dbReference type="RefSeq" id="WP_069151492.1">
    <property type="nucleotide sequence ID" value="NZ_DAWDRA010000586.1"/>
</dbReference>
<feature type="transmembrane region" description="Helical" evidence="7">
    <location>
        <begin position="237"/>
        <end position="258"/>
    </location>
</feature>
<evidence type="ECO:0000256" key="8">
    <source>
        <dbReference type="SAM" id="MobiDB-lite"/>
    </source>
</evidence>
<dbReference type="Pfam" id="PF00528">
    <property type="entry name" value="BPD_transp_1"/>
    <property type="match status" value="1"/>
</dbReference>
<dbReference type="InterPro" id="IPR000515">
    <property type="entry name" value="MetI-like"/>
</dbReference>
<feature type="transmembrane region" description="Helical" evidence="7">
    <location>
        <begin position="292"/>
        <end position="314"/>
    </location>
</feature>
<evidence type="ECO:0000313" key="10">
    <source>
        <dbReference type="EMBL" id="ODM05117.1"/>
    </source>
</evidence>
<accession>A0A1E3A9E3</accession>
<dbReference type="Proteomes" id="UP000094067">
    <property type="component" value="Unassembled WGS sequence"/>
</dbReference>
<evidence type="ECO:0000256" key="6">
    <source>
        <dbReference type="ARBA" id="ARBA00023136"/>
    </source>
</evidence>
<evidence type="ECO:0000256" key="4">
    <source>
        <dbReference type="ARBA" id="ARBA00022692"/>
    </source>
</evidence>
<evidence type="ECO:0000259" key="9">
    <source>
        <dbReference type="PROSITE" id="PS50928"/>
    </source>
</evidence>
<dbReference type="CDD" id="cd06261">
    <property type="entry name" value="TM_PBP2"/>
    <property type="match status" value="1"/>
</dbReference>
<keyword evidence="10" id="KW-0762">Sugar transport</keyword>
<keyword evidence="4 7" id="KW-0812">Transmembrane</keyword>
<evidence type="ECO:0000256" key="1">
    <source>
        <dbReference type="ARBA" id="ARBA00004651"/>
    </source>
</evidence>
<dbReference type="PANTHER" id="PTHR43227:SF11">
    <property type="entry name" value="BLL4140 PROTEIN"/>
    <property type="match status" value="1"/>
</dbReference>
<dbReference type="PATRIC" id="fig|1432052.4.peg.1127"/>
<keyword evidence="5 7" id="KW-1133">Transmembrane helix</keyword>
<feature type="transmembrane region" description="Helical" evidence="7">
    <location>
        <begin position="100"/>
        <end position="120"/>
    </location>
</feature>
<evidence type="ECO:0000256" key="3">
    <source>
        <dbReference type="ARBA" id="ARBA00022475"/>
    </source>
</evidence>
<keyword evidence="6 7" id="KW-0472">Membrane</keyword>
<dbReference type="GO" id="GO:0055085">
    <property type="term" value="P:transmembrane transport"/>
    <property type="evidence" value="ECO:0007669"/>
    <property type="project" value="InterPro"/>
</dbReference>
<feature type="region of interest" description="Disordered" evidence="8">
    <location>
        <begin position="1"/>
        <end position="21"/>
    </location>
</feature>
<protein>
    <submittedName>
        <fullName evidence="10">Putative multiple-sugar transport system permease YteP</fullName>
    </submittedName>
</protein>
<evidence type="ECO:0000256" key="2">
    <source>
        <dbReference type="ARBA" id="ARBA00022448"/>
    </source>
</evidence>
<dbReference type="AlphaFoldDB" id="A0A1E3A9E3"/>
<name>A0A1E3A9E3_9FIRM</name>
<evidence type="ECO:0000256" key="5">
    <source>
        <dbReference type="ARBA" id="ARBA00022989"/>
    </source>
</evidence>
<feature type="transmembrane region" description="Helical" evidence="7">
    <location>
        <begin position="35"/>
        <end position="54"/>
    </location>
</feature>
<keyword evidence="2 7" id="KW-0813">Transport</keyword>
<dbReference type="InterPro" id="IPR050809">
    <property type="entry name" value="UgpAE/MalFG_permease"/>
</dbReference>
<sequence length="324" mass="36345">MAVRTTGEKGRVMKNQPNAKKSMGKRISVEVKRHWQLYLMLVLPVTYLIIFAYLPMGGAVIAFKDYSIRGGIWGSEWVGLKHFKNFFTTPDFKNLMTNTLALSLYSLIISFPMPILLALAINEMRGRHYKKVVQMVTYLPYFISTVVLVGIMQNIFSVRTGLVNNIIMLFGGKAVDFMGKPGLFRSLYVWSGVWQGMGYSAVIYIAALASVDISQTEAAIIDGAGRFARVWNVDIPAIMPTIVIQLILAVGSIMSLGFEKVYLMQNPVNMQTSEIISTFVYKRGLINFQYSYATAVGLFNSVCNMVLIVLANMFSKRVNETSLW</sequence>